<feature type="transmembrane region" description="Helical" evidence="1">
    <location>
        <begin position="100"/>
        <end position="121"/>
    </location>
</feature>
<evidence type="ECO:0000313" key="3">
    <source>
        <dbReference type="Proteomes" id="UP000198822"/>
    </source>
</evidence>
<protein>
    <submittedName>
        <fullName evidence="2">Uncharacterized protein</fullName>
    </submittedName>
</protein>
<dbReference type="EMBL" id="LT629695">
    <property type="protein sequence ID" value="SDH62900.1"/>
    <property type="molecule type" value="Genomic_DNA"/>
</dbReference>
<dbReference type="STRING" id="399736.SAMN04489720_1830"/>
<dbReference type="AlphaFoldDB" id="A0A1G8DZJ0"/>
<sequence>MRHVQFLWRTQLGIDHAGSRWVVEQDFGDGEERIELYRDGVQVAKATSPARFDVPDGRIEAKIVSGQVRRARLVTPAGVQRMTPERGTAEHGRARFAERFPVASGVIAAISFTIVIGAAILELPQLLQVVTHVEVVRDWLGWSFTSPIRLPVEWNVGITIAGVAASIERGWRFKHIPGIDE</sequence>
<organism evidence="2 3">
    <name type="scientific">Agrococcus jejuensis</name>
    <dbReference type="NCBI Taxonomy" id="399736"/>
    <lineage>
        <taxon>Bacteria</taxon>
        <taxon>Bacillati</taxon>
        <taxon>Actinomycetota</taxon>
        <taxon>Actinomycetes</taxon>
        <taxon>Micrococcales</taxon>
        <taxon>Microbacteriaceae</taxon>
        <taxon>Agrococcus</taxon>
    </lineage>
</organism>
<accession>A0A1G8DZJ0</accession>
<keyword evidence="1" id="KW-0812">Transmembrane</keyword>
<proteinExistence type="predicted"/>
<dbReference type="Proteomes" id="UP000198822">
    <property type="component" value="Chromosome I"/>
</dbReference>
<evidence type="ECO:0000256" key="1">
    <source>
        <dbReference type="SAM" id="Phobius"/>
    </source>
</evidence>
<reference evidence="3" key="1">
    <citation type="submission" date="2016-10" db="EMBL/GenBank/DDBJ databases">
        <authorList>
            <person name="Varghese N."/>
            <person name="Submissions S."/>
        </authorList>
    </citation>
    <scope>NUCLEOTIDE SEQUENCE [LARGE SCALE GENOMIC DNA]</scope>
    <source>
        <strain evidence="3">DSM 22002</strain>
    </source>
</reference>
<keyword evidence="3" id="KW-1185">Reference proteome</keyword>
<keyword evidence="1" id="KW-0472">Membrane</keyword>
<gene>
    <name evidence="2" type="ORF">SAMN04489720_1830</name>
</gene>
<evidence type="ECO:0000313" key="2">
    <source>
        <dbReference type="EMBL" id="SDH62900.1"/>
    </source>
</evidence>
<name>A0A1G8DZJ0_9MICO</name>
<keyword evidence="1" id="KW-1133">Transmembrane helix</keyword>